<dbReference type="EMBL" id="BK032776">
    <property type="protein sequence ID" value="DAF59754.1"/>
    <property type="molecule type" value="Genomic_DNA"/>
</dbReference>
<evidence type="ECO:0000313" key="1">
    <source>
        <dbReference type="EMBL" id="DAF59754.1"/>
    </source>
</evidence>
<reference evidence="1" key="1">
    <citation type="journal article" date="2021" name="Proc. Natl. Acad. Sci. U.S.A.">
        <title>A Catalog of Tens of Thousands of Viruses from Human Metagenomes Reveals Hidden Associations with Chronic Diseases.</title>
        <authorList>
            <person name="Tisza M.J."/>
            <person name="Buck C.B."/>
        </authorList>
    </citation>
    <scope>NUCLEOTIDE SEQUENCE</scope>
    <source>
        <strain evidence="1">CtllZ17</strain>
    </source>
</reference>
<proteinExistence type="predicted"/>
<name>A0A8S5TAH7_9VIRU</name>
<accession>A0A8S5TAH7</accession>
<organism evidence="1">
    <name type="scientific">virus sp. ctllZ17</name>
    <dbReference type="NCBI Taxonomy" id="2827996"/>
    <lineage>
        <taxon>Viruses</taxon>
    </lineage>
</organism>
<protein>
    <submittedName>
        <fullName evidence="1">Transcriptional repressor arc(10) helix, beta-ribbon, beta-sheet, structural</fullName>
    </submittedName>
</protein>
<sequence length="61" mass="7225">MEIKPIALRIMHPELYEKVVELSKDQNISLNMAINMLLGYAFNEIERQNKKFEKKVVFEAK</sequence>